<evidence type="ECO:0000256" key="2">
    <source>
        <dbReference type="ARBA" id="ARBA00010996"/>
    </source>
</evidence>
<evidence type="ECO:0000256" key="8">
    <source>
        <dbReference type="PIRNR" id="PIRNR037736"/>
    </source>
</evidence>
<evidence type="ECO:0000256" key="3">
    <source>
        <dbReference type="ARBA" id="ARBA00022723"/>
    </source>
</evidence>
<evidence type="ECO:0000259" key="12">
    <source>
        <dbReference type="PROSITE" id="PS51352"/>
    </source>
</evidence>
<evidence type="ECO:0000256" key="7">
    <source>
        <dbReference type="ARBA" id="ARBA00023136"/>
    </source>
</evidence>
<dbReference type="InterPro" id="IPR036249">
    <property type="entry name" value="Thioredoxin-like_sf"/>
</dbReference>
<keyword evidence="5 9" id="KW-0186">Copper</keyword>
<comment type="subcellular location">
    <subcellularLocation>
        <location evidence="1 8">Mitochondrion inner membrane</location>
    </subcellularLocation>
</comment>
<dbReference type="GO" id="GO:0006878">
    <property type="term" value="P:intracellular copper ion homeostasis"/>
    <property type="evidence" value="ECO:0007669"/>
    <property type="project" value="UniProtKB-UniRule"/>
</dbReference>
<dbReference type="Proteomes" id="UP000245946">
    <property type="component" value="Unassembled WGS sequence"/>
</dbReference>
<dbReference type="Gene3D" id="3.40.30.10">
    <property type="entry name" value="Glutaredoxin"/>
    <property type="match status" value="1"/>
</dbReference>
<dbReference type="FunFam" id="3.40.30.10:FF:000013">
    <property type="entry name" value="Blast:Protein SCO1 homolog, mitochondrial"/>
    <property type="match status" value="1"/>
</dbReference>
<dbReference type="GO" id="GO:0005507">
    <property type="term" value="F:copper ion binding"/>
    <property type="evidence" value="ECO:0007669"/>
    <property type="project" value="InterPro"/>
</dbReference>
<feature type="binding site" evidence="9">
    <location>
        <position position="164"/>
    </location>
    <ligand>
        <name>Cu cation</name>
        <dbReference type="ChEBI" id="CHEBI:23378"/>
    </ligand>
</feature>
<evidence type="ECO:0000313" key="13">
    <source>
        <dbReference type="EMBL" id="PWN95946.1"/>
    </source>
</evidence>
<feature type="binding site" evidence="9">
    <location>
        <position position="255"/>
    </location>
    <ligand>
        <name>Cu cation</name>
        <dbReference type="ChEBI" id="CHEBI:23378"/>
    </ligand>
</feature>
<dbReference type="InterPro" id="IPR003782">
    <property type="entry name" value="SCO1/SenC"/>
</dbReference>
<comment type="similarity">
    <text evidence="2 8">Belongs to the SCO1/2 family.</text>
</comment>
<evidence type="ECO:0000256" key="1">
    <source>
        <dbReference type="ARBA" id="ARBA00004273"/>
    </source>
</evidence>
<proteinExistence type="inferred from homology"/>
<gene>
    <name evidence="13" type="ORF">FA09DRAFT_331559</name>
</gene>
<feature type="transmembrane region" description="Helical" evidence="11">
    <location>
        <begin position="67"/>
        <end position="91"/>
    </location>
</feature>
<keyword evidence="10" id="KW-1015">Disulfide bond</keyword>
<dbReference type="SUPFAM" id="SSF52833">
    <property type="entry name" value="Thioredoxin-like"/>
    <property type="match status" value="1"/>
</dbReference>
<evidence type="ECO:0000256" key="11">
    <source>
        <dbReference type="SAM" id="Phobius"/>
    </source>
</evidence>
<name>A0A316Z3J0_9BASI</name>
<evidence type="ECO:0000256" key="4">
    <source>
        <dbReference type="ARBA" id="ARBA00022792"/>
    </source>
</evidence>
<dbReference type="CDD" id="cd02968">
    <property type="entry name" value="SCO"/>
    <property type="match status" value="1"/>
</dbReference>
<keyword evidence="11" id="KW-0812">Transmembrane</keyword>
<dbReference type="GeneID" id="37270618"/>
<feature type="domain" description="Thioredoxin" evidence="12">
    <location>
        <begin position="126"/>
        <end position="290"/>
    </location>
</feature>
<dbReference type="PANTHER" id="PTHR12151:SF5">
    <property type="entry name" value="AT19154P"/>
    <property type="match status" value="1"/>
</dbReference>
<protein>
    <submittedName>
        <fullName evidence="13">SCO1 protein</fullName>
    </submittedName>
</protein>
<evidence type="ECO:0000256" key="6">
    <source>
        <dbReference type="ARBA" id="ARBA00023128"/>
    </source>
</evidence>
<evidence type="ECO:0000256" key="10">
    <source>
        <dbReference type="PIRSR" id="PIRSR603782-2"/>
    </source>
</evidence>
<dbReference type="RefSeq" id="XP_025596225.1">
    <property type="nucleotide sequence ID" value="XM_025743074.1"/>
</dbReference>
<reference evidence="13 14" key="1">
    <citation type="journal article" date="2018" name="Mol. Biol. Evol.">
        <title>Broad Genomic Sampling Reveals a Smut Pathogenic Ancestry of the Fungal Clade Ustilaginomycotina.</title>
        <authorList>
            <person name="Kijpornyongpan T."/>
            <person name="Mondo S.J."/>
            <person name="Barry K."/>
            <person name="Sandor L."/>
            <person name="Lee J."/>
            <person name="Lipzen A."/>
            <person name="Pangilinan J."/>
            <person name="LaButti K."/>
            <person name="Hainaut M."/>
            <person name="Henrissat B."/>
            <person name="Grigoriev I.V."/>
            <person name="Spatafora J.W."/>
            <person name="Aime M.C."/>
        </authorList>
    </citation>
    <scope>NUCLEOTIDE SEQUENCE [LARGE SCALE GENOMIC DNA]</scope>
    <source>
        <strain evidence="13 14">MCA 4186</strain>
    </source>
</reference>
<dbReference type="PANTHER" id="PTHR12151">
    <property type="entry name" value="ELECTRON TRANSPORT PROTIN SCO1/SENC FAMILY MEMBER"/>
    <property type="match status" value="1"/>
</dbReference>
<dbReference type="STRING" id="58919.A0A316Z3J0"/>
<keyword evidence="11" id="KW-1133">Transmembrane helix</keyword>
<dbReference type="PROSITE" id="PS51352">
    <property type="entry name" value="THIOREDOXIN_2"/>
    <property type="match status" value="1"/>
</dbReference>
<dbReference type="GO" id="GO:0005743">
    <property type="term" value="C:mitochondrial inner membrane"/>
    <property type="evidence" value="ECO:0007669"/>
    <property type="project" value="UniProtKB-SubCell"/>
</dbReference>
<feature type="binding site" evidence="9">
    <location>
        <position position="168"/>
    </location>
    <ligand>
        <name>Cu cation</name>
        <dbReference type="ChEBI" id="CHEBI:23378"/>
    </ligand>
</feature>
<keyword evidence="6 8" id="KW-0496">Mitochondrion</keyword>
<dbReference type="Pfam" id="PF02630">
    <property type="entry name" value="SCO1-SenC"/>
    <property type="match status" value="1"/>
</dbReference>
<dbReference type="PIRSF" id="PIRSF037736">
    <property type="entry name" value="SCO1"/>
    <property type="match status" value="1"/>
</dbReference>
<feature type="disulfide bond" description="Redox-active" evidence="10">
    <location>
        <begin position="164"/>
        <end position="168"/>
    </location>
</feature>
<evidence type="ECO:0000256" key="9">
    <source>
        <dbReference type="PIRSR" id="PIRSR037736-1"/>
    </source>
</evidence>
<dbReference type="InterPro" id="IPR017276">
    <property type="entry name" value="Synth_of_cyt-c-oxidase_Sco1/2"/>
</dbReference>
<evidence type="ECO:0000313" key="14">
    <source>
        <dbReference type="Proteomes" id="UP000245946"/>
    </source>
</evidence>
<dbReference type="AlphaFoldDB" id="A0A316Z3J0"/>
<dbReference type="InterPro" id="IPR013766">
    <property type="entry name" value="Thioredoxin_domain"/>
</dbReference>
<sequence>MLRSSALTALRSCRQSVPAAQRSAPTSASTSAVAAAPWCRGFRTSPAAAAAPVPSSPRSRSDARARYAIGPFTPLSAGLFVLTGVGLLLYFRSEKQAVEERRKAENASAKVGRPRIGGEFELVMPVAPSGSAPGTIAAQVEGRKVTHEDLKGAWTLVYFGFTNCPDICPEELDKMGKVVDAIDASFGQIVNPLFITCDPARDTLAATATYVSEFHPRLMGLTGSYEAVKQACKAYRVYFSTPPGADPSGDYLVDHSIFFYLMDPEGKFVDAFGRSQSADDVTGKVHGFVESWKKAGHPLGNADAKARITADSSRRVP</sequence>
<keyword evidence="3 9" id="KW-0479">Metal-binding</keyword>
<organism evidence="13 14">
    <name type="scientific">Tilletiopsis washingtonensis</name>
    <dbReference type="NCBI Taxonomy" id="58919"/>
    <lineage>
        <taxon>Eukaryota</taxon>
        <taxon>Fungi</taxon>
        <taxon>Dikarya</taxon>
        <taxon>Basidiomycota</taxon>
        <taxon>Ustilaginomycotina</taxon>
        <taxon>Exobasidiomycetes</taxon>
        <taxon>Entylomatales</taxon>
        <taxon>Entylomatales incertae sedis</taxon>
        <taxon>Tilletiopsis</taxon>
    </lineage>
</organism>
<dbReference type="OrthoDB" id="270009at2759"/>
<accession>A0A316Z3J0</accession>
<keyword evidence="7 11" id="KW-0472">Membrane</keyword>
<keyword evidence="14" id="KW-1185">Reference proteome</keyword>
<dbReference type="GO" id="GO:0016531">
    <property type="term" value="F:copper chaperone activity"/>
    <property type="evidence" value="ECO:0007669"/>
    <property type="project" value="InterPro"/>
</dbReference>
<dbReference type="EMBL" id="KZ819301">
    <property type="protein sequence ID" value="PWN95946.1"/>
    <property type="molecule type" value="Genomic_DNA"/>
</dbReference>
<keyword evidence="4 8" id="KW-0999">Mitochondrion inner membrane</keyword>
<dbReference type="GO" id="GO:0033617">
    <property type="term" value="P:mitochondrial respiratory chain complex IV assembly"/>
    <property type="evidence" value="ECO:0007669"/>
    <property type="project" value="TreeGrafter"/>
</dbReference>
<evidence type="ECO:0000256" key="5">
    <source>
        <dbReference type="ARBA" id="ARBA00023008"/>
    </source>
</evidence>